<dbReference type="Proteomes" id="UP000051530">
    <property type="component" value="Unassembled WGS sequence"/>
</dbReference>
<dbReference type="AlphaFoldDB" id="A0A0R0LRY5"/>
<evidence type="ECO:0000313" key="2">
    <source>
        <dbReference type="Proteomes" id="UP000051530"/>
    </source>
</evidence>
<dbReference type="EMBL" id="LGUB01001287">
    <property type="protein sequence ID" value="KRH92024.1"/>
    <property type="molecule type" value="Genomic_DNA"/>
</dbReference>
<feature type="non-terminal residue" evidence="1">
    <location>
        <position position="70"/>
    </location>
</feature>
<name>A0A0R0LRY5_9MICR</name>
<dbReference type="OrthoDB" id="10062329at2759"/>
<proteinExistence type="predicted"/>
<protein>
    <recommendedName>
        <fullName evidence="3">Transposable element</fullName>
    </recommendedName>
</protein>
<reference evidence="1 2" key="1">
    <citation type="submission" date="2015-07" db="EMBL/GenBank/DDBJ databases">
        <title>The genome of Pseudoloma neurophilia, a relevant intracellular parasite of the zebrafish.</title>
        <authorList>
            <person name="Ndikumana S."/>
            <person name="Pelin A."/>
            <person name="Sanders J."/>
            <person name="Corradi N."/>
        </authorList>
    </citation>
    <scope>NUCLEOTIDE SEQUENCE [LARGE SCALE GENOMIC DNA]</scope>
    <source>
        <strain evidence="1 2">MK1</strain>
    </source>
</reference>
<gene>
    <name evidence="1" type="ORF">M153_13972000577</name>
</gene>
<dbReference type="VEuPathDB" id="MicrosporidiaDB:M153_13972000577"/>
<evidence type="ECO:0008006" key="3">
    <source>
        <dbReference type="Google" id="ProtNLM"/>
    </source>
</evidence>
<accession>A0A0R0LRY5</accession>
<sequence>MISTHTEPYKVLVDISTRPQKGYAEIVNDRTSTTLLEVIECVIRPGSIINTDEWHHIYLSDCPISLNIKQ</sequence>
<comment type="caution">
    <text evidence="1">The sequence shown here is derived from an EMBL/GenBank/DDBJ whole genome shotgun (WGS) entry which is preliminary data.</text>
</comment>
<keyword evidence="2" id="KW-1185">Reference proteome</keyword>
<organism evidence="1 2">
    <name type="scientific">Pseudoloma neurophilia</name>
    <dbReference type="NCBI Taxonomy" id="146866"/>
    <lineage>
        <taxon>Eukaryota</taxon>
        <taxon>Fungi</taxon>
        <taxon>Fungi incertae sedis</taxon>
        <taxon>Microsporidia</taxon>
        <taxon>Pseudoloma</taxon>
    </lineage>
</organism>
<evidence type="ECO:0000313" key="1">
    <source>
        <dbReference type="EMBL" id="KRH92024.1"/>
    </source>
</evidence>